<dbReference type="Pfam" id="PF24385">
    <property type="entry name" value="DSRM_DHX29"/>
    <property type="match status" value="1"/>
</dbReference>
<dbReference type="STRING" id="329046.A0A1Y2D5T0"/>
<dbReference type="AlphaFoldDB" id="A0A1Y2D5T0"/>
<name>A0A1Y2D5T0_9FUNG</name>
<sequence>MPPKKKAEPAPAPVKGSGGKGGKGKEVAPPEPALFVPTPGVKLTKEQHAILRAQRAKAMEEEKKALFGSWTDPSQCPVRTLPTNGMGQTWRDTKQERNKRLCDNNHSLKMDPKTRSKVEFTYTDPDYSHVYPTEQEAKHWAATYCLHRVASHLSLHRLLPPTHQTFWNELEAIRKAESADVQKYDYAPDPFSVEEQRAKDLKEREREVKVELERVAKSRRKWRSRGKRIRKFNCLRICGLWWRN</sequence>
<evidence type="ECO:0000313" key="6">
    <source>
        <dbReference type="Proteomes" id="UP000193642"/>
    </source>
</evidence>
<protein>
    <recommendedName>
        <fullName evidence="4">ATP-dependent RNA helicase DHX29 DSRM-like domain-containing protein</fullName>
    </recommendedName>
</protein>
<keyword evidence="6" id="KW-1185">Reference proteome</keyword>
<organism evidence="5 6">
    <name type="scientific">Rhizoclosmatium globosum</name>
    <dbReference type="NCBI Taxonomy" id="329046"/>
    <lineage>
        <taxon>Eukaryota</taxon>
        <taxon>Fungi</taxon>
        <taxon>Fungi incertae sedis</taxon>
        <taxon>Chytridiomycota</taxon>
        <taxon>Chytridiomycota incertae sedis</taxon>
        <taxon>Chytridiomycetes</taxon>
        <taxon>Chytridiales</taxon>
        <taxon>Chytriomycetaceae</taxon>
        <taxon>Rhizoclosmatium</taxon>
    </lineage>
</organism>
<feature type="region of interest" description="Disordered" evidence="3">
    <location>
        <begin position="1"/>
        <end position="38"/>
    </location>
</feature>
<dbReference type="OrthoDB" id="5600252at2759"/>
<keyword evidence="1" id="KW-0378">Hydrolase</keyword>
<keyword evidence="2" id="KW-0347">Helicase</keyword>
<dbReference type="InterPro" id="IPR056328">
    <property type="entry name" value="DSRM_DHX29"/>
</dbReference>
<comment type="caution">
    <text evidence="5">The sequence shown here is derived from an EMBL/GenBank/DDBJ whole genome shotgun (WGS) entry which is preliminary data.</text>
</comment>
<evidence type="ECO:0000256" key="1">
    <source>
        <dbReference type="ARBA" id="ARBA00022801"/>
    </source>
</evidence>
<keyword evidence="2" id="KW-0547">Nucleotide-binding</keyword>
<accession>A0A1Y2D5T0</accession>
<proteinExistence type="predicted"/>
<dbReference type="GO" id="GO:0016787">
    <property type="term" value="F:hydrolase activity"/>
    <property type="evidence" value="ECO:0007669"/>
    <property type="project" value="UniProtKB-KW"/>
</dbReference>
<gene>
    <name evidence="5" type="ORF">BCR33DRAFT_11652</name>
</gene>
<evidence type="ECO:0000256" key="3">
    <source>
        <dbReference type="SAM" id="MobiDB-lite"/>
    </source>
</evidence>
<dbReference type="GO" id="GO:0004386">
    <property type="term" value="F:helicase activity"/>
    <property type="evidence" value="ECO:0007669"/>
    <property type="project" value="UniProtKB-KW"/>
</dbReference>
<keyword evidence="2" id="KW-0067">ATP-binding</keyword>
<evidence type="ECO:0000313" key="5">
    <source>
        <dbReference type="EMBL" id="ORY53925.1"/>
    </source>
</evidence>
<dbReference type="EMBL" id="MCGO01000001">
    <property type="protein sequence ID" value="ORY53925.1"/>
    <property type="molecule type" value="Genomic_DNA"/>
</dbReference>
<reference evidence="5 6" key="1">
    <citation type="submission" date="2016-07" db="EMBL/GenBank/DDBJ databases">
        <title>Pervasive Adenine N6-methylation of Active Genes in Fungi.</title>
        <authorList>
            <consortium name="DOE Joint Genome Institute"/>
            <person name="Mondo S.J."/>
            <person name="Dannebaum R.O."/>
            <person name="Kuo R.C."/>
            <person name="Labutti K."/>
            <person name="Haridas S."/>
            <person name="Kuo A."/>
            <person name="Salamov A."/>
            <person name="Ahrendt S.R."/>
            <person name="Lipzen A."/>
            <person name="Sullivan W."/>
            <person name="Andreopoulos W.B."/>
            <person name="Clum A."/>
            <person name="Lindquist E."/>
            <person name="Daum C."/>
            <person name="Ramamoorthy G.K."/>
            <person name="Gryganskyi A."/>
            <person name="Culley D."/>
            <person name="Magnuson J.K."/>
            <person name="James T.Y."/>
            <person name="O'Malley M.A."/>
            <person name="Stajich J.E."/>
            <person name="Spatafora J.W."/>
            <person name="Visel A."/>
            <person name="Grigoriev I.V."/>
        </authorList>
    </citation>
    <scope>NUCLEOTIDE SEQUENCE [LARGE SCALE GENOMIC DNA]</scope>
    <source>
        <strain evidence="5 6">JEL800</strain>
    </source>
</reference>
<feature type="domain" description="ATP-dependent RNA helicase DHX29 DSRM-like" evidence="4">
    <location>
        <begin position="94"/>
        <end position="207"/>
    </location>
</feature>
<dbReference type="Proteomes" id="UP000193642">
    <property type="component" value="Unassembled WGS sequence"/>
</dbReference>
<evidence type="ECO:0000259" key="4">
    <source>
        <dbReference type="Pfam" id="PF24385"/>
    </source>
</evidence>
<evidence type="ECO:0000256" key="2">
    <source>
        <dbReference type="ARBA" id="ARBA00022806"/>
    </source>
</evidence>